<keyword evidence="1 4" id="KW-0808">Transferase</keyword>
<organism evidence="4 5">
    <name type="scientific">Halopelagius inordinatus</name>
    <dbReference type="NCBI Taxonomy" id="553467"/>
    <lineage>
        <taxon>Archaea</taxon>
        <taxon>Methanobacteriati</taxon>
        <taxon>Methanobacteriota</taxon>
        <taxon>Stenosarchaea group</taxon>
        <taxon>Halobacteria</taxon>
        <taxon>Halobacteriales</taxon>
        <taxon>Haloferacaceae</taxon>
    </lineage>
</organism>
<dbReference type="NCBIfam" id="NF040501">
    <property type="entry name" value="resist_ArsN2"/>
    <property type="match status" value="1"/>
</dbReference>
<dbReference type="AlphaFoldDB" id="A0A1I2WP80"/>
<keyword evidence="2" id="KW-0012">Acyltransferase</keyword>
<dbReference type="GO" id="GO:0005737">
    <property type="term" value="C:cytoplasm"/>
    <property type="evidence" value="ECO:0007669"/>
    <property type="project" value="InterPro"/>
</dbReference>
<dbReference type="CDD" id="cd04301">
    <property type="entry name" value="NAT_SF"/>
    <property type="match status" value="1"/>
</dbReference>
<sequence length="148" mass="15492">MSGATLTLREADDDESLSCVESMLEETGLPSRDVRSKPDCFYAGYVDGDAVAVGGIEAYGTAGLLRSVVVAESKRGEGFGTALCDALEGEARAAGVETLFLLTTTAADFFADRGFAEIARSDAPDSVRATTEFEDICPATAVCMKKSL</sequence>
<evidence type="ECO:0000313" key="4">
    <source>
        <dbReference type="EMBL" id="SFH03170.1"/>
    </source>
</evidence>
<protein>
    <submittedName>
        <fullName evidence="4">Amino-acid N-acetyltransferase</fullName>
    </submittedName>
</protein>
<dbReference type="GO" id="GO:0004042">
    <property type="term" value="F:L-glutamate N-acetyltransferase activity"/>
    <property type="evidence" value="ECO:0007669"/>
    <property type="project" value="InterPro"/>
</dbReference>
<dbReference type="PANTHER" id="PTHR30602">
    <property type="entry name" value="AMINO-ACID ACETYLTRANSFERASE"/>
    <property type="match status" value="1"/>
</dbReference>
<gene>
    <name evidence="4" type="ORF">SAMN04488063_3634</name>
</gene>
<dbReference type="SUPFAM" id="SSF55729">
    <property type="entry name" value="Acyl-CoA N-acyltransferases (Nat)"/>
    <property type="match status" value="1"/>
</dbReference>
<proteinExistence type="predicted"/>
<evidence type="ECO:0000313" key="5">
    <source>
        <dbReference type="Proteomes" id="UP000198876"/>
    </source>
</evidence>
<keyword evidence="5" id="KW-1185">Reference proteome</keyword>
<feature type="domain" description="N-acetyltransferase" evidence="3">
    <location>
        <begin position="6"/>
        <end position="148"/>
    </location>
</feature>
<accession>A0A1I2WP80</accession>
<reference evidence="5" key="1">
    <citation type="submission" date="2016-10" db="EMBL/GenBank/DDBJ databases">
        <authorList>
            <person name="Varghese N."/>
            <person name="Submissions S."/>
        </authorList>
    </citation>
    <scope>NUCLEOTIDE SEQUENCE [LARGE SCALE GENOMIC DNA]</scope>
    <source>
        <strain evidence="5">CGMCC 1.7739</strain>
    </source>
</reference>
<dbReference type="Gene3D" id="3.40.630.30">
    <property type="match status" value="1"/>
</dbReference>
<dbReference type="InterPro" id="IPR000182">
    <property type="entry name" value="GNAT_dom"/>
</dbReference>
<evidence type="ECO:0000259" key="3">
    <source>
        <dbReference type="PROSITE" id="PS51186"/>
    </source>
</evidence>
<dbReference type="OrthoDB" id="204402at2157"/>
<dbReference type="PROSITE" id="PS51186">
    <property type="entry name" value="GNAT"/>
    <property type="match status" value="1"/>
</dbReference>
<dbReference type="GO" id="GO:0006526">
    <property type="term" value="P:L-arginine biosynthetic process"/>
    <property type="evidence" value="ECO:0007669"/>
    <property type="project" value="InterPro"/>
</dbReference>
<dbReference type="InterPro" id="IPR010167">
    <property type="entry name" value="NH2A_AcTrfase"/>
</dbReference>
<dbReference type="Pfam" id="PF00583">
    <property type="entry name" value="Acetyltransf_1"/>
    <property type="match status" value="1"/>
</dbReference>
<dbReference type="InterPro" id="IPR016181">
    <property type="entry name" value="Acyl_CoA_acyltransferase"/>
</dbReference>
<evidence type="ECO:0000256" key="2">
    <source>
        <dbReference type="ARBA" id="ARBA00023315"/>
    </source>
</evidence>
<dbReference type="Proteomes" id="UP000198876">
    <property type="component" value="Unassembled WGS sequence"/>
</dbReference>
<dbReference type="PANTHER" id="PTHR30602:SF12">
    <property type="entry name" value="AMINO-ACID ACETYLTRANSFERASE NAGS1, CHLOROPLASTIC-RELATED"/>
    <property type="match status" value="1"/>
</dbReference>
<name>A0A1I2WP80_9EURY</name>
<dbReference type="EMBL" id="FOOQ01000009">
    <property type="protein sequence ID" value="SFH03170.1"/>
    <property type="molecule type" value="Genomic_DNA"/>
</dbReference>
<evidence type="ECO:0000256" key="1">
    <source>
        <dbReference type="ARBA" id="ARBA00022679"/>
    </source>
</evidence>
<dbReference type="STRING" id="553467.SAMN04488063_3634"/>
<dbReference type="RefSeq" id="WP_092893981.1">
    <property type="nucleotide sequence ID" value="NZ_FOOQ01000009.1"/>
</dbReference>